<proteinExistence type="predicted"/>
<evidence type="ECO:0000313" key="4">
    <source>
        <dbReference type="Proteomes" id="UP001497382"/>
    </source>
</evidence>
<sequence length="357" mass="39363">MGVEVCPVHKTDFKSSSFHVGVMSYLSQPRGLKRKHPEDSEDEDPPRPIRSPSEYIQERKKLLDFTYEKLKKTTAEKNPSLLRQVLMTNVVRTLQKDMERDGILVNGLTRESTAPVWSSMNNQVSNLDLDPPNPNLDIFSLGYPNNINGVDRPPTPAVIPMTHSDYGTNSGASYSSEPYRCLMDIDDSPRATPFLRTSYERVESGALWTDDNDRLSSLNWSSVLKSTNFDATNGSNECTLSDDAVSSTSLHLLMPAVTGIETYLNCLNSYSTSSSSSPNVNSLSGNTSPASGSSPSSSEDEIFGDVDLALYDYDYTPLSPPNVAMAPLTAEELMWSLSNDQKPANTDDRDYLASVRT</sequence>
<accession>A0AAV1ZLN3</accession>
<evidence type="ECO:0000313" key="3">
    <source>
        <dbReference type="EMBL" id="CAL1272666.1"/>
    </source>
</evidence>
<dbReference type="PANTHER" id="PTHR16277">
    <property type="entry name" value="CELL DIVISION CYCLE ASSOCIATED PROTEIN 4/SERTA DOMAIN-CONTAINING PROTEIN 2"/>
    <property type="match status" value="1"/>
</dbReference>
<feature type="region of interest" description="Disordered" evidence="1">
    <location>
        <begin position="28"/>
        <end position="52"/>
    </location>
</feature>
<organism evidence="3 4">
    <name type="scientific">Larinioides sclopetarius</name>
    <dbReference type="NCBI Taxonomy" id="280406"/>
    <lineage>
        <taxon>Eukaryota</taxon>
        <taxon>Metazoa</taxon>
        <taxon>Ecdysozoa</taxon>
        <taxon>Arthropoda</taxon>
        <taxon>Chelicerata</taxon>
        <taxon>Arachnida</taxon>
        <taxon>Araneae</taxon>
        <taxon>Araneomorphae</taxon>
        <taxon>Entelegynae</taxon>
        <taxon>Araneoidea</taxon>
        <taxon>Araneidae</taxon>
        <taxon>Larinioides</taxon>
    </lineage>
</organism>
<dbReference type="EMBL" id="CAXIEN010000062">
    <property type="protein sequence ID" value="CAL1272666.1"/>
    <property type="molecule type" value="Genomic_DNA"/>
</dbReference>
<reference evidence="3 4" key="1">
    <citation type="submission" date="2024-04" db="EMBL/GenBank/DDBJ databases">
        <authorList>
            <person name="Rising A."/>
            <person name="Reimegard J."/>
            <person name="Sonavane S."/>
            <person name="Akerstrom W."/>
            <person name="Nylinder S."/>
            <person name="Hedman E."/>
            <person name="Kallberg Y."/>
        </authorList>
    </citation>
    <scope>NUCLEOTIDE SEQUENCE [LARGE SCALE GENOMIC DNA]</scope>
</reference>
<dbReference type="InterPro" id="IPR009263">
    <property type="entry name" value="SERTA_dom"/>
</dbReference>
<feature type="region of interest" description="Disordered" evidence="1">
    <location>
        <begin position="275"/>
        <end position="300"/>
    </location>
</feature>
<dbReference type="AlphaFoldDB" id="A0AAV1ZLN3"/>
<evidence type="ECO:0000256" key="1">
    <source>
        <dbReference type="SAM" id="MobiDB-lite"/>
    </source>
</evidence>
<keyword evidence="4" id="KW-1185">Reference proteome</keyword>
<protein>
    <recommendedName>
        <fullName evidence="2">SERTA domain-containing protein</fullName>
    </recommendedName>
</protein>
<dbReference type="PANTHER" id="PTHR16277:SF7">
    <property type="entry name" value="RE12330P"/>
    <property type="match status" value="1"/>
</dbReference>
<dbReference type="GO" id="GO:0005634">
    <property type="term" value="C:nucleus"/>
    <property type="evidence" value="ECO:0007669"/>
    <property type="project" value="TreeGrafter"/>
</dbReference>
<dbReference type="Proteomes" id="UP001497382">
    <property type="component" value="Unassembled WGS sequence"/>
</dbReference>
<comment type="caution">
    <text evidence="3">The sequence shown here is derived from an EMBL/GenBank/DDBJ whole genome shotgun (WGS) entry which is preliminary data.</text>
</comment>
<name>A0AAV1ZLN3_9ARAC</name>
<evidence type="ECO:0000259" key="2">
    <source>
        <dbReference type="PROSITE" id="PS51053"/>
    </source>
</evidence>
<dbReference type="PROSITE" id="PS51053">
    <property type="entry name" value="SERTA"/>
    <property type="match status" value="1"/>
</dbReference>
<gene>
    <name evidence="3" type="ORF">LARSCL_LOCUS6515</name>
</gene>
<feature type="domain" description="SERTA" evidence="2">
    <location>
        <begin position="55"/>
        <end position="102"/>
    </location>
</feature>
<dbReference type="InterPro" id="IPR052262">
    <property type="entry name" value="E2F-SERTA_domain_protein"/>
</dbReference>
<feature type="compositionally biased region" description="Low complexity" evidence="1">
    <location>
        <begin position="275"/>
        <end position="297"/>
    </location>
</feature>